<dbReference type="RefSeq" id="XP_008814317.1">
    <property type="nucleotide sequence ID" value="XM_008816095.1"/>
</dbReference>
<feature type="region of interest" description="Disordered" evidence="1">
    <location>
        <begin position="1"/>
        <end position="223"/>
    </location>
</feature>
<feature type="compositionally biased region" description="Basic and acidic residues" evidence="1">
    <location>
        <begin position="63"/>
        <end position="89"/>
    </location>
</feature>
<feature type="compositionally biased region" description="Basic and acidic residues" evidence="1">
    <location>
        <begin position="106"/>
        <end position="152"/>
    </location>
</feature>
<gene>
    <name evidence="2" type="ORF">C922_00479</name>
</gene>
<dbReference type="Proteomes" id="UP000030640">
    <property type="component" value="Unassembled WGS sequence"/>
</dbReference>
<evidence type="ECO:0000256" key="1">
    <source>
        <dbReference type="SAM" id="MobiDB-lite"/>
    </source>
</evidence>
<feature type="region of interest" description="Disordered" evidence="1">
    <location>
        <begin position="572"/>
        <end position="625"/>
    </location>
</feature>
<feature type="compositionally biased region" description="Low complexity" evidence="1">
    <location>
        <begin position="201"/>
        <end position="214"/>
    </location>
</feature>
<reference evidence="2 3" key="1">
    <citation type="submission" date="2013-02" db="EMBL/GenBank/DDBJ databases">
        <title>The Genome Sequence of Plasmodium inui San Antonio 1.</title>
        <authorList>
            <consortium name="The Broad Institute Genome Sequencing Platform"/>
            <consortium name="The Broad Institute Genome Sequencing Center for Infectious Disease"/>
            <person name="Neafsey D."/>
            <person name="Cheeseman I."/>
            <person name="Volkman S."/>
            <person name="Adams J."/>
            <person name="Walker B."/>
            <person name="Young S.K."/>
            <person name="Zeng Q."/>
            <person name="Gargeya S."/>
            <person name="Fitzgerald M."/>
            <person name="Haas B."/>
            <person name="Abouelleil A."/>
            <person name="Alvarado L."/>
            <person name="Arachchi H.M."/>
            <person name="Berlin A.M."/>
            <person name="Chapman S.B."/>
            <person name="Dewar J."/>
            <person name="Goldberg J."/>
            <person name="Griggs A."/>
            <person name="Gujja S."/>
            <person name="Hansen M."/>
            <person name="Howarth C."/>
            <person name="Imamovic A."/>
            <person name="Larimer J."/>
            <person name="McCowan C."/>
            <person name="Murphy C."/>
            <person name="Neiman D."/>
            <person name="Pearson M."/>
            <person name="Priest M."/>
            <person name="Roberts A."/>
            <person name="Saif S."/>
            <person name="Shea T."/>
            <person name="Sisk P."/>
            <person name="Sykes S."/>
            <person name="Wortman J."/>
            <person name="Nusbaum C."/>
            <person name="Birren B."/>
        </authorList>
    </citation>
    <scope>NUCLEOTIDE SEQUENCE [LARGE SCALE GENOMIC DNA]</scope>
    <source>
        <strain evidence="2 3">San Antonio 1</strain>
    </source>
</reference>
<keyword evidence="3" id="KW-1185">Reference proteome</keyword>
<feature type="compositionally biased region" description="Basic and acidic residues" evidence="1">
    <location>
        <begin position="8"/>
        <end position="24"/>
    </location>
</feature>
<protein>
    <submittedName>
        <fullName evidence="2">Uncharacterized protein</fullName>
    </submittedName>
</protein>
<organism evidence="2 3">
    <name type="scientific">Plasmodium inui San Antonio 1</name>
    <dbReference type="NCBI Taxonomy" id="1237626"/>
    <lineage>
        <taxon>Eukaryota</taxon>
        <taxon>Sar</taxon>
        <taxon>Alveolata</taxon>
        <taxon>Apicomplexa</taxon>
        <taxon>Aconoidasida</taxon>
        <taxon>Haemosporida</taxon>
        <taxon>Plasmodiidae</taxon>
        <taxon>Plasmodium</taxon>
        <taxon>Plasmodium (Plasmodium)</taxon>
    </lineage>
</organism>
<feature type="compositionally biased region" description="Basic and acidic residues" evidence="1">
    <location>
        <begin position="34"/>
        <end position="49"/>
    </location>
</feature>
<dbReference type="OrthoDB" id="372469at2759"/>
<dbReference type="VEuPathDB" id="PlasmoDB:C922_00479"/>
<feature type="compositionally biased region" description="Basic and acidic residues" evidence="1">
    <location>
        <begin position="180"/>
        <end position="199"/>
    </location>
</feature>
<dbReference type="AlphaFoldDB" id="W7ATL6"/>
<feature type="compositionally biased region" description="Gly residues" evidence="1">
    <location>
        <begin position="827"/>
        <end position="837"/>
    </location>
</feature>
<feature type="region of interest" description="Disordered" evidence="1">
    <location>
        <begin position="814"/>
        <end position="837"/>
    </location>
</feature>
<proteinExistence type="predicted"/>
<sequence length="837" mass="95033">MKGKKQKRDPNENEGSQKKDPTDLKRKKYPSNGHDYDSKIKDEQYDENYKISSPEVNTRKKGKKEELTTHSEKKEAENVQFRSDNRDGEYPSNGEGPSMSNVPMGKVKETQKVKREKQSISKGEGEKGNPKEDANMKKESRRKEKDRIDHSDSSSGFLLKGRDMAIDGEGADETGNRTLGRMDNRVPKEGKEEKKKEEEQPQQLQKLQQMQQQEQPPPQNPQEKEKLMMKEITKYYGPVKVKNANSQVGEGDILTLRNKLNTNLKVSDSFAIVHLSSPEDADNYLVSPFICETRKSLKAECVKGGAKEVPKVDDHLKRVRSKLPLEIMDNLIFKSKTHNYDKWVPDCRILLVTGLPFDQKEEYILHSLIDLYYQSQDRDPILEVLDIGNSDYLLDALNLYAAVEEHSSKYELFADHLGIIKFGLLFGSKHNASINVIDDTYLLFNLSELCRANPFSVGSIGVLYFKNEQCAKNFWISFKLSATYMYETCVRFIPDKNELKVYIEASIYFVIPGSLFVNINYAQLNLVLNTLQHKRPAVFEQINNVKLRYPDKTLWDLISANVPLDDAINEEAPAQSAVSEGSLEGDDQLRGTSIGHFSGGMMSPAEGEINQDAPSGIGEEEDDNVVNDVLQDVREGDRNYERDYDDSQSSGWATDQVFNECDFENSSDENDMQEMEDAENTLLNRIHCTPNFLMRIYNTHINRYLLDNDLFLLACPYLDEESGKKVANFLIKLHLLDWTFSEIDDACYFYLFKSIINVFAVSKKVFNGAFNYEVSTLFLKLPFGLVPGVYIRMTPMLPSNLRDLLCVTDGQNVGGSDGGETDEGCERGGGIGGKEEE</sequence>
<dbReference type="GeneID" id="20035753"/>
<accession>W7ATL6</accession>
<evidence type="ECO:0000313" key="2">
    <source>
        <dbReference type="EMBL" id="EUD68791.1"/>
    </source>
</evidence>
<name>W7ATL6_9APIC</name>
<dbReference type="EMBL" id="KI965461">
    <property type="protein sequence ID" value="EUD68791.1"/>
    <property type="molecule type" value="Genomic_DNA"/>
</dbReference>
<evidence type="ECO:0000313" key="3">
    <source>
        <dbReference type="Proteomes" id="UP000030640"/>
    </source>
</evidence>